<dbReference type="OrthoDB" id="286963at2"/>
<evidence type="ECO:0000256" key="2">
    <source>
        <dbReference type="SAM" id="SignalP"/>
    </source>
</evidence>
<evidence type="ECO:0000313" key="4">
    <source>
        <dbReference type="Proteomes" id="UP000320421"/>
    </source>
</evidence>
<feature type="transmembrane region" description="Helical" evidence="1">
    <location>
        <begin position="252"/>
        <end position="271"/>
    </location>
</feature>
<dbReference type="EMBL" id="CP036266">
    <property type="protein sequence ID" value="QDT24663.1"/>
    <property type="molecule type" value="Genomic_DNA"/>
</dbReference>
<evidence type="ECO:0000256" key="1">
    <source>
        <dbReference type="SAM" id="Phobius"/>
    </source>
</evidence>
<proteinExistence type="predicted"/>
<feature type="chain" id="PRO_5022231171" evidence="2">
    <location>
        <begin position="21"/>
        <end position="289"/>
    </location>
</feature>
<dbReference type="AlphaFoldDB" id="A0A517PZ58"/>
<keyword evidence="2" id="KW-0732">Signal</keyword>
<name>A0A517PZ58_9PLAN</name>
<dbReference type="RefSeq" id="WP_145193533.1">
    <property type="nucleotide sequence ID" value="NZ_CP036266.1"/>
</dbReference>
<keyword evidence="1" id="KW-1133">Transmembrane helix</keyword>
<keyword evidence="1" id="KW-0812">Transmembrane</keyword>
<keyword evidence="4" id="KW-1185">Reference proteome</keyword>
<evidence type="ECO:0000313" key="3">
    <source>
        <dbReference type="EMBL" id="QDT24663.1"/>
    </source>
</evidence>
<accession>A0A517PZ58</accession>
<feature type="signal peptide" evidence="2">
    <location>
        <begin position="1"/>
        <end position="20"/>
    </location>
</feature>
<dbReference type="Proteomes" id="UP000320421">
    <property type="component" value="Chromosome"/>
</dbReference>
<sequence length="289" mass="32794" precursor="true">MKHASFCWLALILCCGNLLQAESFQLGTSRLEIPPPAGFVNVTPEIRELFPFDQMMAETKRQGMDVYFYLTEALAAQLRQGEPVEPARYLILQIPEKSRQRSYSASDFAMFKLTTKERNQEYRDMLAEKLKQTRDNLSRDLSRELDLNVAFQISNTVALEPHYESINELSSSKYVSYGVQIEGADEVQDANVNTLTFLNVKRKLIALGAIAPYKDLEWTRTTSRAWAKAILSQNPEPSPFPDRLPDNSRENLIPIATLVTLAMMAVLAIIVKRRRKQVASSEDKNETVA</sequence>
<organism evidence="3 4">
    <name type="scientific">Gimesia chilikensis</name>
    <dbReference type="NCBI Taxonomy" id="2605989"/>
    <lineage>
        <taxon>Bacteria</taxon>
        <taxon>Pseudomonadati</taxon>
        <taxon>Planctomycetota</taxon>
        <taxon>Planctomycetia</taxon>
        <taxon>Planctomycetales</taxon>
        <taxon>Planctomycetaceae</taxon>
        <taxon>Gimesia</taxon>
    </lineage>
</organism>
<gene>
    <name evidence="3" type="ORF">HG66A1_64980</name>
</gene>
<keyword evidence="1" id="KW-0472">Membrane</keyword>
<reference evidence="3 4" key="1">
    <citation type="submission" date="2019-02" db="EMBL/GenBank/DDBJ databases">
        <title>Deep-cultivation of Planctomycetes and their phenomic and genomic characterization uncovers novel biology.</title>
        <authorList>
            <person name="Wiegand S."/>
            <person name="Jogler M."/>
            <person name="Boedeker C."/>
            <person name="Pinto D."/>
            <person name="Vollmers J."/>
            <person name="Rivas-Marin E."/>
            <person name="Kohn T."/>
            <person name="Peeters S.H."/>
            <person name="Heuer A."/>
            <person name="Rast P."/>
            <person name="Oberbeckmann S."/>
            <person name="Bunk B."/>
            <person name="Jeske O."/>
            <person name="Meyerdierks A."/>
            <person name="Storesund J.E."/>
            <person name="Kallscheuer N."/>
            <person name="Luecker S."/>
            <person name="Lage O.M."/>
            <person name="Pohl T."/>
            <person name="Merkel B.J."/>
            <person name="Hornburger P."/>
            <person name="Mueller R.-W."/>
            <person name="Bruemmer F."/>
            <person name="Labrenz M."/>
            <person name="Spormann A.M."/>
            <person name="Op den Camp H."/>
            <person name="Overmann J."/>
            <person name="Amann R."/>
            <person name="Jetten M.S.M."/>
            <person name="Mascher T."/>
            <person name="Medema M.H."/>
            <person name="Devos D.P."/>
            <person name="Kaster A.-K."/>
            <person name="Ovreas L."/>
            <person name="Rohde M."/>
            <person name="Galperin M.Y."/>
            <person name="Jogler C."/>
        </authorList>
    </citation>
    <scope>NUCLEOTIDE SEQUENCE [LARGE SCALE GENOMIC DNA]</scope>
    <source>
        <strain evidence="3 4">HG66A1</strain>
    </source>
</reference>
<protein>
    <submittedName>
        <fullName evidence="3">Uncharacterized protein</fullName>
    </submittedName>
</protein>